<dbReference type="PANTHER" id="PTHR47959:SF1">
    <property type="entry name" value="ATP-DEPENDENT RNA HELICASE DBPA"/>
    <property type="match status" value="1"/>
</dbReference>
<evidence type="ECO:0000259" key="8">
    <source>
        <dbReference type="PROSITE" id="PS51192"/>
    </source>
</evidence>
<feature type="short sequence motif" description="Q motif" evidence="6">
    <location>
        <begin position="149"/>
        <end position="177"/>
    </location>
</feature>
<dbReference type="GO" id="GO:0005524">
    <property type="term" value="F:ATP binding"/>
    <property type="evidence" value="ECO:0007669"/>
    <property type="project" value="UniProtKB-KW"/>
</dbReference>
<dbReference type="GO" id="GO:0003724">
    <property type="term" value="F:RNA helicase activity"/>
    <property type="evidence" value="ECO:0007669"/>
    <property type="project" value="UniProtKB-EC"/>
</dbReference>
<proteinExistence type="predicted"/>
<evidence type="ECO:0000256" key="6">
    <source>
        <dbReference type="PROSITE-ProRule" id="PRU00552"/>
    </source>
</evidence>
<keyword evidence="3" id="KW-0378">Hydrolase</keyword>
<dbReference type="InterPro" id="IPR050079">
    <property type="entry name" value="DEAD_box_RNA_helicase"/>
</dbReference>
<keyword evidence="2" id="KW-0547">Nucleotide-binding</keyword>
<keyword evidence="5" id="KW-0067">ATP-binding</keyword>
<dbReference type="InterPro" id="IPR014014">
    <property type="entry name" value="RNA_helicase_DEAD_Q_motif"/>
</dbReference>
<dbReference type="GO" id="GO:0005829">
    <property type="term" value="C:cytosol"/>
    <property type="evidence" value="ECO:0007669"/>
    <property type="project" value="TreeGrafter"/>
</dbReference>
<dbReference type="InterPro" id="IPR014001">
    <property type="entry name" value="Helicase_ATP-bd"/>
</dbReference>
<dbReference type="PROSITE" id="PS51195">
    <property type="entry name" value="Q_MOTIF"/>
    <property type="match status" value="1"/>
</dbReference>
<sequence length="265" mass="29484">MLYPPEVVEDPGSDGDSSVEEVDERTTVRKKRKLDASSDFSTNFVFEDDMGRIEKDDLKAVRPYLRKSVISSLQEKIDRERKLLLSDGEQVVDGNGNDDMELVQELDQVADKIKEKSAKKKGKKLDKKSLFDEETSAHIIAASSSNPLHTFHELNLSRPLLKAVNACGFTEPTPIQSACIRVALEGRDICACAATGTGKTAAFMVPILERLLYKPKKKSVTRVLVLVPTRELAIQVFQVSQKLAQFMSVDVCLCAGIFLHLKLIF</sequence>
<dbReference type="InterPro" id="IPR027417">
    <property type="entry name" value="P-loop_NTPase"/>
</dbReference>
<dbReference type="AlphaFoldDB" id="A0A0N5AAZ8"/>
<dbReference type="InterPro" id="IPR011545">
    <property type="entry name" value="DEAD/DEAH_box_helicase_dom"/>
</dbReference>
<keyword evidence="4" id="KW-0347">Helicase</keyword>
<dbReference type="Proteomes" id="UP000046393">
    <property type="component" value="Unplaced"/>
</dbReference>
<organism evidence="10 11">
    <name type="scientific">Syphacia muris</name>
    <dbReference type="NCBI Taxonomy" id="451379"/>
    <lineage>
        <taxon>Eukaryota</taxon>
        <taxon>Metazoa</taxon>
        <taxon>Ecdysozoa</taxon>
        <taxon>Nematoda</taxon>
        <taxon>Chromadorea</taxon>
        <taxon>Rhabditida</taxon>
        <taxon>Spirurina</taxon>
        <taxon>Oxyuridomorpha</taxon>
        <taxon>Oxyuroidea</taxon>
        <taxon>Oxyuridae</taxon>
        <taxon>Syphacia</taxon>
    </lineage>
</organism>
<feature type="domain" description="DEAD-box RNA helicase Q" evidence="9">
    <location>
        <begin position="149"/>
        <end position="177"/>
    </location>
</feature>
<evidence type="ECO:0000256" key="4">
    <source>
        <dbReference type="ARBA" id="ARBA00022806"/>
    </source>
</evidence>
<dbReference type="PROSITE" id="PS51192">
    <property type="entry name" value="HELICASE_ATP_BIND_1"/>
    <property type="match status" value="1"/>
</dbReference>
<evidence type="ECO:0000256" key="7">
    <source>
        <dbReference type="SAM" id="MobiDB-lite"/>
    </source>
</evidence>
<evidence type="ECO:0000259" key="9">
    <source>
        <dbReference type="PROSITE" id="PS51195"/>
    </source>
</evidence>
<protein>
    <recommendedName>
        <fullName evidence="1">RNA helicase</fullName>
        <ecNumber evidence="1">3.6.4.13</ecNumber>
    </recommendedName>
</protein>
<dbReference type="Gene3D" id="3.40.50.300">
    <property type="entry name" value="P-loop containing nucleotide triphosphate hydrolases"/>
    <property type="match status" value="1"/>
</dbReference>
<name>A0A0N5AAZ8_9BILA</name>
<keyword evidence="10" id="KW-1185">Reference proteome</keyword>
<evidence type="ECO:0000313" key="10">
    <source>
        <dbReference type="Proteomes" id="UP000046393"/>
    </source>
</evidence>
<dbReference type="WBParaSite" id="SMUV_0000132401-mRNA-1">
    <property type="protein sequence ID" value="SMUV_0000132401-mRNA-1"/>
    <property type="gene ID" value="SMUV_0000132401"/>
</dbReference>
<evidence type="ECO:0000256" key="5">
    <source>
        <dbReference type="ARBA" id="ARBA00022840"/>
    </source>
</evidence>
<dbReference type="GO" id="GO:0016787">
    <property type="term" value="F:hydrolase activity"/>
    <property type="evidence" value="ECO:0007669"/>
    <property type="project" value="UniProtKB-KW"/>
</dbReference>
<accession>A0A0N5AAZ8</accession>
<evidence type="ECO:0000256" key="2">
    <source>
        <dbReference type="ARBA" id="ARBA00022741"/>
    </source>
</evidence>
<dbReference type="EC" id="3.6.4.13" evidence="1"/>
<feature type="domain" description="Helicase ATP-binding" evidence="8">
    <location>
        <begin position="180"/>
        <end position="265"/>
    </location>
</feature>
<reference evidence="11" key="1">
    <citation type="submission" date="2017-02" db="UniProtKB">
        <authorList>
            <consortium name="WormBaseParasite"/>
        </authorList>
    </citation>
    <scope>IDENTIFICATION</scope>
</reference>
<evidence type="ECO:0000256" key="1">
    <source>
        <dbReference type="ARBA" id="ARBA00012552"/>
    </source>
</evidence>
<evidence type="ECO:0000313" key="11">
    <source>
        <dbReference type="WBParaSite" id="SMUV_0000132401-mRNA-1"/>
    </source>
</evidence>
<dbReference type="Pfam" id="PF00270">
    <property type="entry name" value="DEAD"/>
    <property type="match status" value="1"/>
</dbReference>
<dbReference type="PANTHER" id="PTHR47959">
    <property type="entry name" value="ATP-DEPENDENT RNA HELICASE RHLE-RELATED"/>
    <property type="match status" value="1"/>
</dbReference>
<dbReference type="GO" id="GO:0003676">
    <property type="term" value="F:nucleic acid binding"/>
    <property type="evidence" value="ECO:0007669"/>
    <property type="project" value="InterPro"/>
</dbReference>
<evidence type="ECO:0000256" key="3">
    <source>
        <dbReference type="ARBA" id="ARBA00022801"/>
    </source>
</evidence>
<dbReference type="SUPFAM" id="SSF52540">
    <property type="entry name" value="P-loop containing nucleoside triphosphate hydrolases"/>
    <property type="match status" value="1"/>
</dbReference>
<dbReference type="STRING" id="451379.A0A0N5AAZ8"/>
<feature type="region of interest" description="Disordered" evidence="7">
    <location>
        <begin position="1"/>
        <end position="32"/>
    </location>
</feature>
<feature type="compositionally biased region" description="Acidic residues" evidence="7">
    <location>
        <begin position="7"/>
        <end position="23"/>
    </location>
</feature>